<accession>A0A5B9MPB4</accession>
<dbReference type="SUPFAM" id="SSF48613">
    <property type="entry name" value="Heme oxygenase-like"/>
    <property type="match status" value="1"/>
</dbReference>
<gene>
    <name evidence="1" type="ORF">Mal15_56520</name>
</gene>
<sequence length="341" mass="38327">MGKLAHVSLSTPCEDVFRAVGIIADQQPLPAHLKLYAEQADQVMRQAAAMVDQGEMQQERAHEFQQLLVDCCAFVMCHPIIATNNYLRRFAEGVTFAQARHEIQQFSVFGLQFDVAQAKLVANAPTLEAYQERLKVLLNEKGIPYENGFEGELTGQWSPATIHFTWMQDTARGLGLAFEDLGKIWIAQPGTKRFVETTFNTYASTDQSTATGAAFAIENWAAGALWTPWIAGMRKLNESLEHPVDLGYLTYHEAQEVHHSQATLDELLEDFQTVWFDTERFLCGAETILTEGVQAYYQSQLDTLPEKDNSWPTQACQPRSFDPHALDKLPVPMHHSTGHLI</sequence>
<dbReference type="RefSeq" id="WP_147870635.1">
    <property type="nucleotide sequence ID" value="NZ_CP036264.1"/>
</dbReference>
<dbReference type="KEGG" id="smam:Mal15_56520"/>
<dbReference type="Proteomes" id="UP000321353">
    <property type="component" value="Chromosome"/>
</dbReference>
<proteinExistence type="predicted"/>
<reference evidence="1 2" key="1">
    <citation type="submission" date="2019-02" db="EMBL/GenBank/DDBJ databases">
        <title>Planctomycetal bacteria perform biofilm scaping via a novel small molecule.</title>
        <authorList>
            <person name="Jeske O."/>
            <person name="Boedeker C."/>
            <person name="Wiegand S."/>
            <person name="Breitling P."/>
            <person name="Kallscheuer N."/>
            <person name="Jogler M."/>
            <person name="Rohde M."/>
            <person name="Petersen J."/>
            <person name="Medema M.H."/>
            <person name="Surup F."/>
            <person name="Jogler C."/>
        </authorList>
    </citation>
    <scope>NUCLEOTIDE SEQUENCE [LARGE SCALE GENOMIC DNA]</scope>
    <source>
        <strain evidence="1 2">Mal15</strain>
    </source>
</reference>
<evidence type="ECO:0000313" key="2">
    <source>
        <dbReference type="Proteomes" id="UP000321353"/>
    </source>
</evidence>
<name>A0A5B9MPB4_9BACT</name>
<organism evidence="1 2">
    <name type="scientific">Stieleria maiorica</name>
    <dbReference type="NCBI Taxonomy" id="2795974"/>
    <lineage>
        <taxon>Bacteria</taxon>
        <taxon>Pseudomonadati</taxon>
        <taxon>Planctomycetota</taxon>
        <taxon>Planctomycetia</taxon>
        <taxon>Pirellulales</taxon>
        <taxon>Pirellulaceae</taxon>
        <taxon>Stieleria</taxon>
    </lineage>
</organism>
<evidence type="ECO:0000313" key="1">
    <source>
        <dbReference type="EMBL" id="QEG01575.1"/>
    </source>
</evidence>
<dbReference type="AlphaFoldDB" id="A0A5B9MPB4"/>
<keyword evidence="2" id="KW-1185">Reference proteome</keyword>
<dbReference type="Gene3D" id="1.20.910.10">
    <property type="entry name" value="Heme oxygenase-like"/>
    <property type="match status" value="1"/>
</dbReference>
<protein>
    <submittedName>
        <fullName evidence="1">Uncharacterized protein</fullName>
    </submittedName>
</protein>
<dbReference type="EMBL" id="CP036264">
    <property type="protein sequence ID" value="QEG01575.1"/>
    <property type="molecule type" value="Genomic_DNA"/>
</dbReference>
<dbReference type="InterPro" id="IPR016084">
    <property type="entry name" value="Haem_Oase-like_multi-hlx"/>
</dbReference>